<name>A0ACD0P6U0_9BASI</name>
<evidence type="ECO:0000313" key="2">
    <source>
        <dbReference type="Proteomes" id="UP000245626"/>
    </source>
</evidence>
<proteinExistence type="predicted"/>
<keyword evidence="2" id="KW-1185">Reference proteome</keyword>
<protein>
    <submittedName>
        <fullName evidence="1">FAD/NAD(P)-binding domain-containing protein</fullName>
    </submittedName>
</protein>
<gene>
    <name evidence="1" type="ORF">IE53DRAFT_383688</name>
</gene>
<dbReference type="EMBL" id="KZ819709">
    <property type="protein sequence ID" value="PWN53793.1"/>
    <property type="molecule type" value="Genomic_DNA"/>
</dbReference>
<sequence length="427" mass="46431">MISPLTDLRTLLSNLAPHIPFQLPSLASIPALKGASPTPTRALSIGIIGAGLGGLTAAVVLQKAGIHVTVYERDSASDARSQGGILDMHPESGQVALAAAGLTDQFEKICMHELQTMRIVDKEAKIAFDEIEFNNKKGRPNDEDRPEVERTQLRQILLDALLPETVRWGTKLVDLEVAQGHALVHLEGQSQPWRHDVVVGADGAWSKVRSFLSGAKPDYTGVVFVETFISPVSEAQAAITGKGSMFALSDDRGLIVQRTARGQLRVYITLRKTLDEVEALKQVPLVQLKEKLLDHFQGWNPVLLSLIQDSDPEKLVVRPLFSLSAEHRWSSNPHVTLLGDAAHVMVPFAGEGANLAMLDALEVARAIIIATRAGGSNESFAKQLALYEGHMMKRASIASEESLKNQDVFISQEAPQNVVDLLHKLMG</sequence>
<dbReference type="Proteomes" id="UP000245626">
    <property type="component" value="Unassembled WGS sequence"/>
</dbReference>
<reference evidence="1 2" key="1">
    <citation type="journal article" date="2018" name="Mol. Biol. Evol.">
        <title>Broad Genomic Sampling Reveals a Smut Pathogenic Ancestry of the Fungal Clade Ustilaginomycotina.</title>
        <authorList>
            <person name="Kijpornyongpan T."/>
            <person name="Mondo S.J."/>
            <person name="Barry K."/>
            <person name="Sandor L."/>
            <person name="Lee J."/>
            <person name="Lipzen A."/>
            <person name="Pangilinan J."/>
            <person name="LaButti K."/>
            <person name="Hainaut M."/>
            <person name="Henrissat B."/>
            <person name="Grigoriev I.V."/>
            <person name="Spatafora J.W."/>
            <person name="Aime M.C."/>
        </authorList>
    </citation>
    <scope>NUCLEOTIDE SEQUENCE [LARGE SCALE GENOMIC DNA]</scope>
    <source>
        <strain evidence="1 2">SA 807</strain>
    </source>
</reference>
<accession>A0ACD0P6U0</accession>
<evidence type="ECO:0000313" key="1">
    <source>
        <dbReference type="EMBL" id="PWN53793.1"/>
    </source>
</evidence>
<organism evidence="1 2">
    <name type="scientific">Violaceomyces palustris</name>
    <dbReference type="NCBI Taxonomy" id="1673888"/>
    <lineage>
        <taxon>Eukaryota</taxon>
        <taxon>Fungi</taxon>
        <taxon>Dikarya</taxon>
        <taxon>Basidiomycota</taxon>
        <taxon>Ustilaginomycotina</taxon>
        <taxon>Ustilaginomycetes</taxon>
        <taxon>Violaceomycetales</taxon>
        <taxon>Violaceomycetaceae</taxon>
        <taxon>Violaceomyces</taxon>
    </lineage>
</organism>